<dbReference type="eggNOG" id="ENOG5034AI2">
    <property type="taxonomic scope" value="Bacteria"/>
</dbReference>
<dbReference type="AlphaFoldDB" id="H3NGA2"/>
<comment type="caution">
    <text evidence="2">The sequence shown here is derived from an EMBL/GenBank/DDBJ whole genome shotgun (WGS) entry which is preliminary data.</text>
</comment>
<name>H3NGA2_9LACT</name>
<keyword evidence="3" id="KW-1185">Reference proteome</keyword>
<dbReference type="GeneID" id="42695005"/>
<dbReference type="InterPro" id="IPR043519">
    <property type="entry name" value="NT_sf"/>
</dbReference>
<accession>H3NGA2</accession>
<dbReference type="HOGENOM" id="CLU_2325572_0_0_9"/>
<gene>
    <name evidence="2" type="ORF">HMPREF9703_01583</name>
</gene>
<dbReference type="Pfam" id="PF18765">
    <property type="entry name" value="Polbeta"/>
    <property type="match status" value="1"/>
</dbReference>
<dbReference type="RefSeq" id="WP_004636920.1">
    <property type="nucleotide sequence ID" value="NZ_JH601104.1"/>
</dbReference>
<sequence>MKCNINELEQLIKKNKLTQKIEAIFLYGSSVTKEKNEYSDIDIFILTQHSLSSSDEGKIKEIMGVIFDSKILDLSIYDKNKFQNLLKSGSLFLHHLKNE</sequence>
<dbReference type="Proteomes" id="UP000003599">
    <property type="component" value="Unassembled WGS sequence"/>
</dbReference>
<feature type="domain" description="Polymerase beta nucleotidyltransferase" evidence="1">
    <location>
        <begin position="9"/>
        <end position="92"/>
    </location>
</feature>
<protein>
    <recommendedName>
        <fullName evidence="1">Polymerase beta nucleotidyltransferase domain-containing protein</fullName>
    </recommendedName>
</protein>
<dbReference type="CDD" id="cd05403">
    <property type="entry name" value="NT_KNTase_like"/>
    <property type="match status" value="1"/>
</dbReference>
<proteinExistence type="predicted"/>
<dbReference type="InterPro" id="IPR041633">
    <property type="entry name" value="Polbeta"/>
</dbReference>
<reference evidence="2 3" key="1">
    <citation type="submission" date="2012-01" db="EMBL/GenBank/DDBJ databases">
        <title>The Genome Sequence of Dolosigranulum pigrum ATCC 51524.</title>
        <authorList>
            <consortium name="The Broad Institute Genome Sequencing Platform"/>
            <person name="Earl A."/>
            <person name="Ward D."/>
            <person name="Feldgarden M."/>
            <person name="Gevers D."/>
            <person name="Huys G."/>
            <person name="Young S.K."/>
            <person name="Zeng Q."/>
            <person name="Gargeya S."/>
            <person name="Fitzgerald M."/>
            <person name="Haas B."/>
            <person name="Abouelleil A."/>
            <person name="Alvarado L."/>
            <person name="Arachchi H.M."/>
            <person name="Berlin A."/>
            <person name="Chapman S.B."/>
            <person name="Gearin G."/>
            <person name="Goldberg J."/>
            <person name="Griggs A."/>
            <person name="Gujja S."/>
            <person name="Hansen M."/>
            <person name="Heiman D."/>
            <person name="Howarth C."/>
            <person name="Larimer J."/>
            <person name="Lui A."/>
            <person name="MacDonald P.J.P."/>
            <person name="McCowen C."/>
            <person name="Montmayeur A."/>
            <person name="Murphy C."/>
            <person name="Neiman D."/>
            <person name="Pearson M."/>
            <person name="Priest M."/>
            <person name="Roberts A."/>
            <person name="Saif S."/>
            <person name="Shea T."/>
            <person name="Sisk P."/>
            <person name="Stolte C."/>
            <person name="Sykes S."/>
            <person name="Wortman J."/>
            <person name="Nusbaum C."/>
            <person name="Birren B."/>
        </authorList>
    </citation>
    <scope>NUCLEOTIDE SEQUENCE [LARGE SCALE GENOMIC DNA]</scope>
    <source>
        <strain evidence="2 3">ATCC 51524</strain>
    </source>
</reference>
<evidence type="ECO:0000313" key="3">
    <source>
        <dbReference type="Proteomes" id="UP000003599"/>
    </source>
</evidence>
<evidence type="ECO:0000313" key="2">
    <source>
        <dbReference type="EMBL" id="EHR31848.1"/>
    </source>
</evidence>
<dbReference type="EMBL" id="AGEF01000015">
    <property type="protein sequence ID" value="EHR31848.1"/>
    <property type="molecule type" value="Genomic_DNA"/>
</dbReference>
<feature type="non-terminal residue" evidence="2">
    <location>
        <position position="99"/>
    </location>
</feature>
<organism evidence="2 3">
    <name type="scientific">Dolosigranulum pigrum ATCC 51524</name>
    <dbReference type="NCBI Taxonomy" id="883103"/>
    <lineage>
        <taxon>Bacteria</taxon>
        <taxon>Bacillati</taxon>
        <taxon>Bacillota</taxon>
        <taxon>Bacilli</taxon>
        <taxon>Lactobacillales</taxon>
        <taxon>Carnobacteriaceae</taxon>
        <taxon>Dolosigranulum</taxon>
    </lineage>
</organism>
<evidence type="ECO:0000259" key="1">
    <source>
        <dbReference type="Pfam" id="PF18765"/>
    </source>
</evidence>
<dbReference type="Gene3D" id="3.30.460.10">
    <property type="entry name" value="Beta Polymerase, domain 2"/>
    <property type="match status" value="1"/>
</dbReference>
<dbReference type="SUPFAM" id="SSF81301">
    <property type="entry name" value="Nucleotidyltransferase"/>
    <property type="match status" value="1"/>
</dbReference>